<feature type="domain" description="FAD-binding" evidence="2">
    <location>
        <begin position="11"/>
        <end position="350"/>
    </location>
</feature>
<evidence type="ECO:0000256" key="1">
    <source>
        <dbReference type="ARBA" id="ARBA00023002"/>
    </source>
</evidence>
<dbReference type="PANTHER" id="PTHR43476:SF5">
    <property type="entry name" value="FAD-DEPENDENT MONOOXYGENASE"/>
    <property type="match status" value="1"/>
</dbReference>
<organism evidence="3 4">
    <name type="scientific">Sandaracinus amylolyticus</name>
    <dbReference type="NCBI Taxonomy" id="927083"/>
    <lineage>
        <taxon>Bacteria</taxon>
        <taxon>Pseudomonadati</taxon>
        <taxon>Myxococcota</taxon>
        <taxon>Polyangia</taxon>
        <taxon>Polyangiales</taxon>
        <taxon>Sandaracinaceae</taxon>
        <taxon>Sandaracinus</taxon>
    </lineage>
</organism>
<name>A0A0F6W159_9BACT</name>
<gene>
    <name evidence="3" type="ORF">DB32_001967</name>
</gene>
<evidence type="ECO:0000313" key="4">
    <source>
        <dbReference type="Proteomes" id="UP000034883"/>
    </source>
</evidence>
<protein>
    <submittedName>
        <fullName evidence="3">2-polyprenyl-6-methoxyphenol hydroxylase</fullName>
    </submittedName>
</protein>
<proteinExistence type="predicted"/>
<dbReference type="EMBL" id="CP011125">
    <property type="protein sequence ID" value="AKF04818.1"/>
    <property type="molecule type" value="Genomic_DNA"/>
</dbReference>
<dbReference type="InterPro" id="IPR036188">
    <property type="entry name" value="FAD/NAD-bd_sf"/>
</dbReference>
<sequence length="400" mass="43647">MRRPPMPTPPSVVIAGAGPAGMVLAYQLVGRGVPVRVLEQHPDFEREFRGELIGPSVLPALEQLDLVGTLVERGLARTDVERQMFVGLSRRVTLPGGTERGAVISQPGFLALLHERCSRHPHYRLDFRTTAMRAIREGERVVALETRREGATDRVDGDLFFVCSGRQSKVRKDLVTLELDEKPDDTLWLRFDLSDAPHALPSAVEVHMFGGGVVVVLSATTRSRLQVAYSAPGDVGALRKDLPRLRDALLPRIAEPLRSILAAKLDEHTESQVLRVAIDRLARWHVPGLMFLGDAAHTMGPAGAQGLNLAIRDSIVAANHVLDAIAEGRAVDDTLLAAIEAERRPEIEAAQAGQLRAYGMVQKRLAVQHVMFTILAAVMKVKPMPGFVSAPVMPKHATRA</sequence>
<dbReference type="PANTHER" id="PTHR43476">
    <property type="entry name" value="3-(3-HYDROXY-PHENYL)PROPIONATE/3-HYDROXYCINNAMIC ACID HYDROXYLASE"/>
    <property type="match status" value="1"/>
</dbReference>
<reference evidence="3 4" key="1">
    <citation type="submission" date="2015-03" db="EMBL/GenBank/DDBJ databases">
        <title>Genome assembly of Sandaracinus amylolyticus DSM 53668.</title>
        <authorList>
            <person name="Sharma G."/>
            <person name="Subramanian S."/>
        </authorList>
    </citation>
    <scope>NUCLEOTIDE SEQUENCE [LARGE SCALE GENOMIC DNA]</scope>
    <source>
        <strain evidence="3 4">DSM 53668</strain>
    </source>
</reference>
<dbReference type="GO" id="GO:0016491">
    <property type="term" value="F:oxidoreductase activity"/>
    <property type="evidence" value="ECO:0007669"/>
    <property type="project" value="UniProtKB-KW"/>
</dbReference>
<dbReference type="STRING" id="927083.DB32_001967"/>
<dbReference type="InterPro" id="IPR050631">
    <property type="entry name" value="PheA/TfdB_FAD_monoxygenase"/>
</dbReference>
<evidence type="ECO:0000313" key="3">
    <source>
        <dbReference type="EMBL" id="AKF04818.1"/>
    </source>
</evidence>
<keyword evidence="1" id="KW-0560">Oxidoreductase</keyword>
<keyword evidence="4" id="KW-1185">Reference proteome</keyword>
<dbReference type="Gene3D" id="3.50.50.60">
    <property type="entry name" value="FAD/NAD(P)-binding domain"/>
    <property type="match status" value="2"/>
</dbReference>
<dbReference type="SUPFAM" id="SSF51905">
    <property type="entry name" value="FAD/NAD(P)-binding domain"/>
    <property type="match status" value="1"/>
</dbReference>
<evidence type="ECO:0000259" key="2">
    <source>
        <dbReference type="Pfam" id="PF01494"/>
    </source>
</evidence>
<dbReference type="AlphaFoldDB" id="A0A0F6W159"/>
<accession>A0A0F6W159</accession>
<dbReference type="KEGG" id="samy:DB32_001967"/>
<dbReference type="PRINTS" id="PR00420">
    <property type="entry name" value="RNGMNOXGNASE"/>
</dbReference>
<dbReference type="Pfam" id="PF01494">
    <property type="entry name" value="FAD_binding_3"/>
    <property type="match status" value="1"/>
</dbReference>
<dbReference type="InterPro" id="IPR002938">
    <property type="entry name" value="FAD-bd"/>
</dbReference>
<dbReference type="GO" id="GO:0071949">
    <property type="term" value="F:FAD binding"/>
    <property type="evidence" value="ECO:0007669"/>
    <property type="project" value="InterPro"/>
</dbReference>
<dbReference type="Proteomes" id="UP000034883">
    <property type="component" value="Chromosome"/>
</dbReference>